<evidence type="ECO:0000313" key="5">
    <source>
        <dbReference type="RefSeq" id="XP_012934748.1"/>
    </source>
</evidence>
<dbReference type="InterPro" id="IPR026664">
    <property type="entry name" value="Stereocilin-rel"/>
</dbReference>
<gene>
    <name evidence="5" type="primary">LOC106011048</name>
</gene>
<dbReference type="RefSeq" id="XP_012934748.1">
    <property type="nucleotide sequence ID" value="XM_013079294.1"/>
</dbReference>
<name>A0ABM0ZUJ0_APLCA</name>
<proteinExistence type="predicted"/>
<reference evidence="5" key="1">
    <citation type="submission" date="2025-08" db="UniProtKB">
        <authorList>
            <consortium name="RefSeq"/>
        </authorList>
    </citation>
    <scope>IDENTIFICATION</scope>
</reference>
<feature type="region of interest" description="Disordered" evidence="3">
    <location>
        <begin position="339"/>
        <end position="358"/>
    </location>
</feature>
<evidence type="ECO:0000313" key="4">
    <source>
        <dbReference type="Proteomes" id="UP000694888"/>
    </source>
</evidence>
<keyword evidence="1" id="KW-0732">Signal</keyword>
<organism evidence="4 5">
    <name type="scientific">Aplysia californica</name>
    <name type="common">California sea hare</name>
    <dbReference type="NCBI Taxonomy" id="6500"/>
    <lineage>
        <taxon>Eukaryota</taxon>
        <taxon>Metazoa</taxon>
        <taxon>Spiralia</taxon>
        <taxon>Lophotrochozoa</taxon>
        <taxon>Mollusca</taxon>
        <taxon>Gastropoda</taxon>
        <taxon>Heterobranchia</taxon>
        <taxon>Euthyneura</taxon>
        <taxon>Tectipleura</taxon>
        <taxon>Aplysiida</taxon>
        <taxon>Aplysioidea</taxon>
        <taxon>Aplysiidae</taxon>
        <taxon>Aplysia</taxon>
    </lineage>
</organism>
<evidence type="ECO:0000256" key="2">
    <source>
        <dbReference type="ARBA" id="ARBA00023180"/>
    </source>
</evidence>
<dbReference type="GeneID" id="106011048"/>
<keyword evidence="4" id="KW-1185">Reference proteome</keyword>
<dbReference type="PANTHER" id="PTHR23412:SF17">
    <property type="entry name" value="OTOANCORIN"/>
    <property type="match status" value="1"/>
</dbReference>
<keyword evidence="2" id="KW-0325">Glycoprotein</keyword>
<accession>A0ABM0ZUJ0</accession>
<sequence>MKGLEKHREKAQDRMEAGFERENDSAIDDVGEKRLVTTMLAAATASVTVRRKRAVAEGALTCDLVKHLRGSVKHLDSQMLNSMTETEFKNCLSAFGHVSDMPDETINALVARMKQLYGGVDTWSNEAIRRAGVIISGLSPAEIQLLQLTGVDAMNSVARHGRLTAEQLKAGFRRWLSLSGVKDDITKVNSGKFSSLSEFVCGLEMSDITALAEETFKRSLEVVGHSSTCPPEIKQAYANKAAVVYGTRPPQWPPALVGDMGHLIGALSTEHVSQLTPGQLALVTPTVIQKLPESKLVAMSVAQLSALSPNQANAVTEGQFSALSQDQRDAVAERANVAFHYKPDPNEGTGGGSGDGGNGAPEMNISRYFLAVVAALVVFIM</sequence>
<feature type="region of interest" description="Disordered" evidence="3">
    <location>
        <begin position="1"/>
        <end position="23"/>
    </location>
</feature>
<evidence type="ECO:0000256" key="3">
    <source>
        <dbReference type="SAM" id="MobiDB-lite"/>
    </source>
</evidence>
<dbReference type="Proteomes" id="UP000694888">
    <property type="component" value="Unplaced"/>
</dbReference>
<dbReference type="PANTHER" id="PTHR23412">
    <property type="entry name" value="STEREOCILIN RELATED"/>
    <property type="match status" value="1"/>
</dbReference>
<feature type="compositionally biased region" description="Gly residues" evidence="3">
    <location>
        <begin position="348"/>
        <end position="358"/>
    </location>
</feature>
<evidence type="ECO:0000256" key="1">
    <source>
        <dbReference type="ARBA" id="ARBA00022729"/>
    </source>
</evidence>
<protein>
    <submittedName>
        <fullName evidence="5">Uncharacterized protein LOC106011048</fullName>
    </submittedName>
</protein>